<dbReference type="GO" id="GO:0006508">
    <property type="term" value="P:proteolysis"/>
    <property type="evidence" value="ECO:0007669"/>
    <property type="project" value="UniProtKB-KW"/>
</dbReference>
<keyword evidence="5" id="KW-0732">Signal</keyword>
<dbReference type="Pfam" id="PF13202">
    <property type="entry name" value="EF-hand_5"/>
    <property type="match status" value="1"/>
</dbReference>
<dbReference type="Proteomes" id="UP001165122">
    <property type="component" value="Unassembled WGS sequence"/>
</dbReference>
<accession>A0A9W7KUD7</accession>
<dbReference type="Gene3D" id="2.30.42.10">
    <property type="match status" value="1"/>
</dbReference>
<name>A0A9W7KUD7_9STRA</name>
<evidence type="ECO:0000256" key="5">
    <source>
        <dbReference type="SAM" id="SignalP"/>
    </source>
</evidence>
<feature type="region of interest" description="Disordered" evidence="4">
    <location>
        <begin position="174"/>
        <end position="196"/>
    </location>
</feature>
<dbReference type="SUPFAM" id="SSF50494">
    <property type="entry name" value="Trypsin-like serine proteases"/>
    <property type="match status" value="1"/>
</dbReference>
<evidence type="ECO:0000256" key="3">
    <source>
        <dbReference type="ARBA" id="ARBA00022801"/>
    </source>
</evidence>
<feature type="region of interest" description="Disordered" evidence="4">
    <location>
        <begin position="117"/>
        <end position="136"/>
    </location>
</feature>
<dbReference type="Pfam" id="PF13180">
    <property type="entry name" value="PDZ_2"/>
    <property type="match status" value="1"/>
</dbReference>
<dbReference type="PROSITE" id="PS00018">
    <property type="entry name" value="EF_HAND_1"/>
    <property type="match status" value="1"/>
</dbReference>
<comment type="caution">
    <text evidence="7">The sequence shown here is derived from an EMBL/GenBank/DDBJ whole genome shotgun (WGS) entry which is preliminary data.</text>
</comment>
<dbReference type="Pfam" id="PF13365">
    <property type="entry name" value="Trypsin_2"/>
    <property type="match status" value="1"/>
</dbReference>
<feature type="domain" description="EF-hand" evidence="6">
    <location>
        <begin position="87"/>
        <end position="122"/>
    </location>
</feature>
<dbReference type="AlphaFoldDB" id="A0A9W7KUD7"/>
<sequence>MYGPLLLPLVVSLLLQPSHPFLHPPLPHVFRTRSTSLNSWFRSASPSSSNSTTPDDAIPIDPTDSNASPPAPSIIDGNNSNSNDSTTSTVDTAELFSKLDTNGDGVIDAQEFSEIDPNLLTNNDNSNSNSRTSTISSPRFKKLTRYSTIIAFLLLLVPLPSNFSLPPSNLKPSLPHAAQTLPPDTTQTLSPSQQSPTSFISNAVSLVGPSVVRLDTFSPLSTTTSSGSGLLIGDNYILTNAHVLPSTSCTVTLTSGRRYTATLKGKDDLSDLAVLKIETKDKLPSVELKVNNVNLKTGSWCVAIGNPIGLDNTVTVGIISSLFRTASEVGCYDKKTTFIQTDAAINPGNSGGPLVDIEGNVVGINTCIRANAEGIGFAIPVDSSMLSKVSRMKSGLRIEHPYMGVQMVTVDEDFVKQFNLDLNNPKLEKTSGALIASVLKDSPSSKSGLRKFDVIFSINNKNVANAGEAQRIVEGLEVGEKIEVGVWRGRERVSVKVKVEDLGGRTNISPKLPAEPTQPPAQP</sequence>
<reference evidence="8" key="1">
    <citation type="journal article" date="2023" name="Commun. Biol.">
        <title>Genome analysis of Parmales, the sister group of diatoms, reveals the evolutionary specialization of diatoms from phago-mixotrophs to photoautotrophs.</title>
        <authorList>
            <person name="Ban H."/>
            <person name="Sato S."/>
            <person name="Yoshikawa S."/>
            <person name="Yamada K."/>
            <person name="Nakamura Y."/>
            <person name="Ichinomiya M."/>
            <person name="Sato N."/>
            <person name="Blanc-Mathieu R."/>
            <person name="Endo H."/>
            <person name="Kuwata A."/>
            <person name="Ogata H."/>
        </authorList>
    </citation>
    <scope>NUCLEOTIDE SEQUENCE [LARGE SCALE GENOMIC DNA]</scope>
    <source>
        <strain evidence="8">NIES 3700</strain>
    </source>
</reference>
<keyword evidence="2" id="KW-0645">Protease</keyword>
<evidence type="ECO:0000259" key="6">
    <source>
        <dbReference type="PROSITE" id="PS50222"/>
    </source>
</evidence>
<dbReference type="GO" id="GO:0005509">
    <property type="term" value="F:calcium ion binding"/>
    <property type="evidence" value="ECO:0007669"/>
    <property type="project" value="InterPro"/>
</dbReference>
<proteinExistence type="inferred from homology"/>
<dbReference type="OrthoDB" id="4217619at2759"/>
<feature type="signal peptide" evidence="5">
    <location>
        <begin position="1"/>
        <end position="20"/>
    </location>
</feature>
<dbReference type="EMBL" id="BRXW01000165">
    <property type="protein sequence ID" value="GMI11661.1"/>
    <property type="molecule type" value="Genomic_DNA"/>
</dbReference>
<dbReference type="InterPro" id="IPR009003">
    <property type="entry name" value="Peptidase_S1_PA"/>
</dbReference>
<evidence type="ECO:0000313" key="7">
    <source>
        <dbReference type="EMBL" id="GMI11661.1"/>
    </source>
</evidence>
<dbReference type="InterPro" id="IPR036034">
    <property type="entry name" value="PDZ_sf"/>
</dbReference>
<organism evidence="7 8">
    <name type="scientific">Triparma laevis f. longispina</name>
    <dbReference type="NCBI Taxonomy" id="1714387"/>
    <lineage>
        <taxon>Eukaryota</taxon>
        <taxon>Sar</taxon>
        <taxon>Stramenopiles</taxon>
        <taxon>Ochrophyta</taxon>
        <taxon>Bolidophyceae</taxon>
        <taxon>Parmales</taxon>
        <taxon>Triparmaceae</taxon>
        <taxon>Triparma</taxon>
    </lineage>
</organism>
<keyword evidence="3" id="KW-0378">Hydrolase</keyword>
<feature type="compositionally biased region" description="Low complexity" evidence="4">
    <location>
        <begin position="43"/>
        <end position="64"/>
    </location>
</feature>
<dbReference type="GO" id="GO:0004252">
    <property type="term" value="F:serine-type endopeptidase activity"/>
    <property type="evidence" value="ECO:0007669"/>
    <property type="project" value="InterPro"/>
</dbReference>
<evidence type="ECO:0000313" key="8">
    <source>
        <dbReference type="Proteomes" id="UP001165122"/>
    </source>
</evidence>
<evidence type="ECO:0000256" key="2">
    <source>
        <dbReference type="ARBA" id="ARBA00022670"/>
    </source>
</evidence>
<evidence type="ECO:0000256" key="1">
    <source>
        <dbReference type="ARBA" id="ARBA00010541"/>
    </source>
</evidence>
<evidence type="ECO:0000256" key="4">
    <source>
        <dbReference type="SAM" id="MobiDB-lite"/>
    </source>
</evidence>
<dbReference type="PROSITE" id="PS50222">
    <property type="entry name" value="EF_HAND_2"/>
    <property type="match status" value="1"/>
</dbReference>
<feature type="region of interest" description="Disordered" evidence="4">
    <location>
        <begin position="504"/>
        <end position="523"/>
    </location>
</feature>
<protein>
    <recommendedName>
        <fullName evidence="6">EF-hand domain-containing protein</fullName>
    </recommendedName>
</protein>
<dbReference type="SUPFAM" id="SSF50156">
    <property type="entry name" value="PDZ domain-like"/>
    <property type="match status" value="1"/>
</dbReference>
<dbReference type="InterPro" id="IPR002048">
    <property type="entry name" value="EF_hand_dom"/>
</dbReference>
<keyword evidence="8" id="KW-1185">Reference proteome</keyword>
<dbReference type="SMART" id="SM00228">
    <property type="entry name" value="PDZ"/>
    <property type="match status" value="1"/>
</dbReference>
<dbReference type="PANTHER" id="PTHR22939:SF129">
    <property type="entry name" value="SERINE PROTEASE HTRA2, MITOCHONDRIAL"/>
    <property type="match status" value="1"/>
</dbReference>
<dbReference type="InterPro" id="IPR001478">
    <property type="entry name" value="PDZ"/>
</dbReference>
<comment type="similarity">
    <text evidence="1">Belongs to the peptidase S1C family.</text>
</comment>
<gene>
    <name evidence="7" type="ORF">TrLO_g12279</name>
</gene>
<dbReference type="PANTHER" id="PTHR22939">
    <property type="entry name" value="SERINE PROTEASE FAMILY S1C HTRA-RELATED"/>
    <property type="match status" value="1"/>
</dbReference>
<feature type="compositionally biased region" description="Low complexity" evidence="4">
    <location>
        <begin position="78"/>
        <end position="89"/>
    </location>
</feature>
<dbReference type="PRINTS" id="PR00834">
    <property type="entry name" value="PROTEASES2C"/>
</dbReference>
<dbReference type="InterPro" id="IPR001940">
    <property type="entry name" value="Peptidase_S1C"/>
</dbReference>
<dbReference type="Gene3D" id="2.40.10.120">
    <property type="match status" value="1"/>
</dbReference>
<feature type="region of interest" description="Disordered" evidence="4">
    <location>
        <begin position="41"/>
        <end position="89"/>
    </location>
</feature>
<dbReference type="InterPro" id="IPR018247">
    <property type="entry name" value="EF_Hand_1_Ca_BS"/>
</dbReference>
<feature type="chain" id="PRO_5040762837" description="EF-hand domain-containing protein" evidence="5">
    <location>
        <begin position="21"/>
        <end position="523"/>
    </location>
</feature>